<dbReference type="Proteomes" id="UP001501083">
    <property type="component" value="Unassembled WGS sequence"/>
</dbReference>
<gene>
    <name evidence="2" type="ORF">GCM10025759_22260</name>
</gene>
<comment type="caution">
    <text evidence="2">The sequence shown here is derived from an EMBL/GenBank/DDBJ whole genome shotgun (WGS) entry which is preliminary data.</text>
</comment>
<keyword evidence="3" id="KW-1185">Reference proteome</keyword>
<dbReference type="RefSeq" id="WP_158985188.1">
    <property type="nucleotide sequence ID" value="NZ_BAABKY010000002.1"/>
</dbReference>
<sequence length="570" mass="62004">MSLSTLDRSHLAEDAYKDRSREAVAVDRSKKTVWVGGREYEVFAHTSKPSGYQGTAYRELPNGEVVIASRGTEFNPLSPEFLRDVVRADGGMVAKAVNIQAHDAVVFAQEAIEITKARAKERNEPMPRITAVGHSLGGTHAQIQSYHLGLEAETFNAFGATRLKIMQGQPAPGAHAVNHMDAADFVSAASPHFGEQRVYATEADIAHLRKQDYGLGPYRPDVLAMTSPTTTLAQWFVKPDPVTAALSPHGIGAHGIATMAPDRRGDASVLTEENRQRYEHHKALVDAYRNDIGDITRGVSAHARNWSFAVNAIDRSAQQATLAIEGAGIAIAPTRAAQAATIRLGQSVVDEAPRIVRETLDRTADATLGATMGLSQALDRGIDRASEVAGSAAALGRNALDVLTPATEHGMVRKAHPDKIPTDRSPGALDPRFIESSSRQFLQETSRPHHAEREPLTYLDTAHPHHRLFRELREKLPADVSNEKVAELTLAARQGGVRPNRVESVHVLGNGDAWVLGTIPGFDGTINLRTPAPPITETMQKADAFEQQHQARVAQWQEQRQQSQSHGRSM</sequence>
<protein>
    <recommendedName>
        <fullName evidence="1">DUF6792 domain-containing protein</fullName>
    </recommendedName>
</protein>
<evidence type="ECO:0000313" key="2">
    <source>
        <dbReference type="EMBL" id="GAA5076925.1"/>
    </source>
</evidence>
<evidence type="ECO:0000313" key="3">
    <source>
        <dbReference type="Proteomes" id="UP001501083"/>
    </source>
</evidence>
<dbReference type="Pfam" id="PF20591">
    <property type="entry name" value="DUF6792"/>
    <property type="match status" value="1"/>
</dbReference>
<dbReference type="Gene3D" id="3.40.50.1820">
    <property type="entry name" value="alpha/beta hydrolase"/>
    <property type="match status" value="1"/>
</dbReference>
<reference evidence="3" key="1">
    <citation type="journal article" date="2019" name="Int. J. Syst. Evol. Microbiol.">
        <title>The Global Catalogue of Microorganisms (GCM) 10K type strain sequencing project: providing services to taxonomists for standard genome sequencing and annotation.</title>
        <authorList>
            <consortium name="The Broad Institute Genomics Platform"/>
            <consortium name="The Broad Institute Genome Sequencing Center for Infectious Disease"/>
            <person name="Wu L."/>
            <person name="Ma J."/>
        </authorList>
    </citation>
    <scope>NUCLEOTIDE SEQUENCE [LARGE SCALE GENOMIC DNA]</scope>
    <source>
        <strain evidence="3">JCM 19212</strain>
    </source>
</reference>
<dbReference type="InterPro" id="IPR046742">
    <property type="entry name" value="DUF6792"/>
</dbReference>
<dbReference type="InterPro" id="IPR029058">
    <property type="entry name" value="AB_hydrolase_fold"/>
</dbReference>
<evidence type="ECO:0000259" key="1">
    <source>
        <dbReference type="Pfam" id="PF20591"/>
    </source>
</evidence>
<feature type="domain" description="DUF6792" evidence="1">
    <location>
        <begin position="45"/>
        <end position="143"/>
    </location>
</feature>
<name>A0ABP9LIY8_9GAMM</name>
<organism evidence="2 3">
    <name type="scientific">Lysobacter panacisoli</name>
    <dbReference type="NCBI Taxonomy" id="1255263"/>
    <lineage>
        <taxon>Bacteria</taxon>
        <taxon>Pseudomonadati</taxon>
        <taxon>Pseudomonadota</taxon>
        <taxon>Gammaproteobacteria</taxon>
        <taxon>Lysobacterales</taxon>
        <taxon>Lysobacteraceae</taxon>
        <taxon>Lysobacter</taxon>
    </lineage>
</organism>
<dbReference type="SUPFAM" id="SSF53474">
    <property type="entry name" value="alpha/beta-Hydrolases"/>
    <property type="match status" value="1"/>
</dbReference>
<dbReference type="EMBL" id="BAABKY010000002">
    <property type="protein sequence ID" value="GAA5076925.1"/>
    <property type="molecule type" value="Genomic_DNA"/>
</dbReference>
<accession>A0ABP9LIY8</accession>
<proteinExistence type="predicted"/>